<evidence type="ECO:0000256" key="1">
    <source>
        <dbReference type="SAM" id="Phobius"/>
    </source>
</evidence>
<gene>
    <name evidence="2" type="ORF">LY89DRAFT_681011</name>
</gene>
<keyword evidence="1" id="KW-0472">Membrane</keyword>
<organism evidence="2 3">
    <name type="scientific">Mollisia scopiformis</name>
    <name type="common">Conifer needle endophyte fungus</name>
    <name type="synonym">Phialocephala scopiformis</name>
    <dbReference type="NCBI Taxonomy" id="149040"/>
    <lineage>
        <taxon>Eukaryota</taxon>
        <taxon>Fungi</taxon>
        <taxon>Dikarya</taxon>
        <taxon>Ascomycota</taxon>
        <taxon>Pezizomycotina</taxon>
        <taxon>Leotiomycetes</taxon>
        <taxon>Helotiales</taxon>
        <taxon>Mollisiaceae</taxon>
        <taxon>Mollisia</taxon>
    </lineage>
</organism>
<dbReference type="Proteomes" id="UP000070700">
    <property type="component" value="Unassembled WGS sequence"/>
</dbReference>
<dbReference type="AlphaFoldDB" id="A0A194XN23"/>
<dbReference type="RefSeq" id="XP_018075881.1">
    <property type="nucleotide sequence ID" value="XM_018214185.1"/>
</dbReference>
<dbReference type="KEGG" id="psco:LY89DRAFT_681011"/>
<reference evidence="2 3" key="1">
    <citation type="submission" date="2015-10" db="EMBL/GenBank/DDBJ databases">
        <title>Full genome of DAOMC 229536 Phialocephala scopiformis, a fungal endophyte of spruce producing the potent anti-insectan compound rugulosin.</title>
        <authorList>
            <consortium name="DOE Joint Genome Institute"/>
            <person name="Walker A.K."/>
            <person name="Frasz S.L."/>
            <person name="Seifert K.A."/>
            <person name="Miller J.D."/>
            <person name="Mondo S.J."/>
            <person name="Labutti K."/>
            <person name="Lipzen A."/>
            <person name="Dockter R."/>
            <person name="Kennedy M."/>
            <person name="Grigoriev I.V."/>
            <person name="Spatafora J.W."/>
        </authorList>
    </citation>
    <scope>NUCLEOTIDE SEQUENCE [LARGE SCALE GENOMIC DNA]</scope>
    <source>
        <strain evidence="2 3">CBS 120377</strain>
    </source>
</reference>
<dbReference type="EMBL" id="KQ947407">
    <property type="protein sequence ID" value="KUJ21526.1"/>
    <property type="molecule type" value="Genomic_DNA"/>
</dbReference>
<evidence type="ECO:0000313" key="3">
    <source>
        <dbReference type="Proteomes" id="UP000070700"/>
    </source>
</evidence>
<proteinExistence type="predicted"/>
<evidence type="ECO:0000313" key="2">
    <source>
        <dbReference type="EMBL" id="KUJ21526.1"/>
    </source>
</evidence>
<protein>
    <submittedName>
        <fullName evidence="2">Uncharacterized protein</fullName>
    </submittedName>
</protein>
<feature type="transmembrane region" description="Helical" evidence="1">
    <location>
        <begin position="20"/>
        <end position="40"/>
    </location>
</feature>
<dbReference type="InParanoid" id="A0A194XN23"/>
<accession>A0A194XN23</accession>
<dbReference type="GeneID" id="28823911"/>
<keyword evidence="1" id="KW-1133">Transmembrane helix</keyword>
<keyword evidence="3" id="KW-1185">Reference proteome</keyword>
<sequence>MSPSLVLSVTFTLAVVTHVLHPYGNIKSLLFLLLFPIFVLRVNMRRLHSTIVSFIH</sequence>
<name>A0A194XN23_MOLSC</name>
<keyword evidence="1" id="KW-0812">Transmembrane</keyword>